<evidence type="ECO:0000313" key="2">
    <source>
        <dbReference type="Proteomes" id="UP001299970"/>
    </source>
</evidence>
<accession>A0ABS9TBN9</accession>
<comment type="caution">
    <text evidence="1">The sequence shown here is derived from an EMBL/GenBank/DDBJ whole genome shotgun (WGS) entry which is preliminary data.</text>
</comment>
<dbReference type="EMBL" id="JAKXMK010000007">
    <property type="protein sequence ID" value="MCH6165803.1"/>
    <property type="molecule type" value="Genomic_DNA"/>
</dbReference>
<sequence>MNADDHLAAFCRTLPQLRAAAGRQGLAGELAAVLADVRTGSPVADLLPRLGIPADALRGGYQSVPGLRGRPTGEVYACPWQACDRAVRRQPGGPVPDERCWVLDEPLRPGRG</sequence>
<dbReference type="Proteomes" id="UP001299970">
    <property type="component" value="Unassembled WGS sequence"/>
</dbReference>
<dbReference type="RefSeq" id="WP_241035832.1">
    <property type="nucleotide sequence ID" value="NZ_BAAAJF010000078.1"/>
</dbReference>
<organism evidence="1 2">
    <name type="scientific">Pseudonocardia alaniniphila</name>
    <dbReference type="NCBI Taxonomy" id="75291"/>
    <lineage>
        <taxon>Bacteria</taxon>
        <taxon>Bacillati</taxon>
        <taxon>Actinomycetota</taxon>
        <taxon>Actinomycetes</taxon>
        <taxon>Pseudonocardiales</taxon>
        <taxon>Pseudonocardiaceae</taxon>
        <taxon>Pseudonocardia</taxon>
    </lineage>
</organism>
<keyword evidence="2" id="KW-1185">Reference proteome</keyword>
<reference evidence="1 2" key="1">
    <citation type="submission" date="2022-03" db="EMBL/GenBank/DDBJ databases">
        <title>Pseudonocardia alaer sp. nov., a novel actinomycete isolated from reed forest soil.</title>
        <authorList>
            <person name="Wang L."/>
        </authorList>
    </citation>
    <scope>NUCLEOTIDE SEQUENCE [LARGE SCALE GENOMIC DNA]</scope>
    <source>
        <strain evidence="1 2">Y-16303</strain>
    </source>
</reference>
<proteinExistence type="predicted"/>
<protein>
    <submittedName>
        <fullName evidence="1">Uncharacterized protein</fullName>
    </submittedName>
</protein>
<evidence type="ECO:0000313" key="1">
    <source>
        <dbReference type="EMBL" id="MCH6165803.1"/>
    </source>
</evidence>
<gene>
    <name evidence="1" type="ORF">MMF94_08925</name>
</gene>
<name>A0ABS9TBN9_9PSEU</name>